<sequence length="76" mass="8747">MDMIGSDSIAILPTASIIVRNRDVEFPFRPDSDFFYLTGYPEPEAVLVLIPDGKEGESILFCRERDEKMEAWHGRR</sequence>
<evidence type="ECO:0000313" key="2">
    <source>
        <dbReference type="EMBL" id="SVC89533.1"/>
    </source>
</evidence>
<dbReference type="SMART" id="SM01011">
    <property type="entry name" value="AMP_N"/>
    <property type="match status" value="1"/>
</dbReference>
<feature type="non-terminal residue" evidence="2">
    <location>
        <position position="76"/>
    </location>
</feature>
<dbReference type="GO" id="GO:0030145">
    <property type="term" value="F:manganese ion binding"/>
    <property type="evidence" value="ECO:0007669"/>
    <property type="project" value="InterPro"/>
</dbReference>
<evidence type="ECO:0000259" key="1">
    <source>
        <dbReference type="SMART" id="SM01011"/>
    </source>
</evidence>
<gene>
    <name evidence="2" type="ORF">METZ01_LOCUS342387</name>
</gene>
<dbReference type="GO" id="GO:0070006">
    <property type="term" value="F:metalloaminopeptidase activity"/>
    <property type="evidence" value="ECO:0007669"/>
    <property type="project" value="InterPro"/>
</dbReference>
<dbReference type="Pfam" id="PF05195">
    <property type="entry name" value="AMP_N"/>
    <property type="match status" value="1"/>
</dbReference>
<dbReference type="InterPro" id="IPR029149">
    <property type="entry name" value="Creatin/AminoP/Spt16_N"/>
</dbReference>
<name>A0A382QVL8_9ZZZZ</name>
<reference evidence="2" key="1">
    <citation type="submission" date="2018-05" db="EMBL/GenBank/DDBJ databases">
        <authorList>
            <person name="Lanie J.A."/>
            <person name="Ng W.-L."/>
            <person name="Kazmierczak K.M."/>
            <person name="Andrzejewski T.M."/>
            <person name="Davidsen T.M."/>
            <person name="Wayne K.J."/>
            <person name="Tettelin H."/>
            <person name="Glass J.I."/>
            <person name="Rusch D."/>
            <person name="Podicherti R."/>
            <person name="Tsui H.-C.T."/>
            <person name="Winkler M.E."/>
        </authorList>
    </citation>
    <scope>NUCLEOTIDE SEQUENCE</scope>
</reference>
<dbReference type="Gene3D" id="3.40.350.10">
    <property type="entry name" value="Creatinase/prolidase N-terminal domain"/>
    <property type="match status" value="1"/>
</dbReference>
<dbReference type="EMBL" id="UINC01117239">
    <property type="protein sequence ID" value="SVC89533.1"/>
    <property type="molecule type" value="Genomic_DNA"/>
</dbReference>
<proteinExistence type="predicted"/>
<protein>
    <recommendedName>
        <fullName evidence="1">Aminopeptidase P N-terminal domain-containing protein</fullName>
    </recommendedName>
</protein>
<dbReference type="InterPro" id="IPR007865">
    <property type="entry name" value="Aminopep_P_N"/>
</dbReference>
<organism evidence="2">
    <name type="scientific">marine metagenome</name>
    <dbReference type="NCBI Taxonomy" id="408172"/>
    <lineage>
        <taxon>unclassified sequences</taxon>
        <taxon>metagenomes</taxon>
        <taxon>ecological metagenomes</taxon>
    </lineage>
</organism>
<dbReference type="AlphaFoldDB" id="A0A382QVL8"/>
<dbReference type="SUPFAM" id="SSF53092">
    <property type="entry name" value="Creatinase/prolidase N-terminal domain"/>
    <property type="match status" value="1"/>
</dbReference>
<accession>A0A382QVL8</accession>
<feature type="domain" description="Aminopeptidase P N-terminal" evidence="1">
    <location>
        <begin position="1"/>
        <end position="76"/>
    </location>
</feature>